<dbReference type="SUPFAM" id="SSF52047">
    <property type="entry name" value="RNI-like"/>
    <property type="match status" value="1"/>
</dbReference>
<dbReference type="EMBL" id="GFAC01004184">
    <property type="protein sequence ID" value="JAT95004.1"/>
    <property type="molecule type" value="mRNA"/>
</dbReference>
<protein>
    <submittedName>
        <fullName evidence="1">Uncharacterized protein</fullName>
    </submittedName>
</protein>
<sequence>VHELRLRGCFLYRSRWGPHAEGFHSMSPSLHSFTLPELRRRCPALRALTLADMALAFDSTGAAPAIGDVPTSLRRLALRGCSFQAPGFFRRDPHQLLSRLELLDLADCVQTDGATLALFAEQASSLRALGLERCRRLDGEHLRRLGSSLLGRLMVLDLEGCPLDDDALAAVLGSASSLEQLYVADTPLTEGALRRAPAAPALRRLCVRGLPAALLGDVCRVAPLLRVLLVDEAQAAGNPVSLLPGGCRLAVAQRRGGAPEDTCGHFLGSAVLRPLEAGH</sequence>
<dbReference type="AlphaFoldDB" id="A0A1E1X710"/>
<dbReference type="Gene3D" id="3.80.10.10">
    <property type="entry name" value="Ribonuclease Inhibitor"/>
    <property type="match status" value="1"/>
</dbReference>
<dbReference type="PANTHER" id="PTHR13318:SF95">
    <property type="entry name" value="F-BOX PROTEIN YLR352W"/>
    <property type="match status" value="1"/>
</dbReference>
<dbReference type="GO" id="GO:0019005">
    <property type="term" value="C:SCF ubiquitin ligase complex"/>
    <property type="evidence" value="ECO:0007669"/>
    <property type="project" value="TreeGrafter"/>
</dbReference>
<dbReference type="InterPro" id="IPR032675">
    <property type="entry name" value="LRR_dom_sf"/>
</dbReference>
<dbReference type="GO" id="GO:0031146">
    <property type="term" value="P:SCF-dependent proteasomal ubiquitin-dependent protein catabolic process"/>
    <property type="evidence" value="ECO:0007669"/>
    <property type="project" value="TreeGrafter"/>
</dbReference>
<organism evidence="1">
    <name type="scientific">Amblyomma aureolatum</name>
    <dbReference type="NCBI Taxonomy" id="187763"/>
    <lineage>
        <taxon>Eukaryota</taxon>
        <taxon>Metazoa</taxon>
        <taxon>Ecdysozoa</taxon>
        <taxon>Arthropoda</taxon>
        <taxon>Chelicerata</taxon>
        <taxon>Arachnida</taxon>
        <taxon>Acari</taxon>
        <taxon>Parasitiformes</taxon>
        <taxon>Ixodida</taxon>
        <taxon>Ixodoidea</taxon>
        <taxon>Ixodidae</taxon>
        <taxon>Amblyomminae</taxon>
        <taxon>Amblyomma</taxon>
    </lineage>
</organism>
<feature type="non-terminal residue" evidence="1">
    <location>
        <position position="1"/>
    </location>
</feature>
<reference evidence="1" key="1">
    <citation type="journal article" date="2017" name="Front. Cell. Infect. Microbiol.">
        <title>The Distinct Transcriptional Response of the Midgut of Amblyomma sculptum and Amblyomma aureolatum Ticks to Rickettsia rickettsii Correlates to Their Differences in Susceptibility to Infection.</title>
        <authorList>
            <person name="Martins L.A."/>
            <person name="Galletti M.F.B.M."/>
            <person name="Ribeiro J.M."/>
            <person name="Fujita A."/>
            <person name="Costa F.B."/>
            <person name="Labruna M.B."/>
            <person name="Daffre S."/>
            <person name="Fogaca A.C."/>
        </authorList>
    </citation>
    <scope>NUCLEOTIDE SEQUENCE</scope>
</reference>
<proteinExistence type="evidence at transcript level"/>
<dbReference type="PANTHER" id="PTHR13318">
    <property type="entry name" value="PARTNER OF PAIRED, ISOFORM B-RELATED"/>
    <property type="match status" value="1"/>
</dbReference>
<evidence type="ECO:0000313" key="1">
    <source>
        <dbReference type="EMBL" id="JAT95004.1"/>
    </source>
</evidence>
<name>A0A1E1X710_9ACAR</name>
<accession>A0A1E1X710</accession>